<dbReference type="SUPFAM" id="SSF53328">
    <property type="entry name" value="Formyltransferase"/>
    <property type="match status" value="1"/>
</dbReference>
<protein>
    <recommendedName>
        <fullName evidence="6">Phosphoribosylglycinamide formyltransferase</fullName>
        <ecNumber evidence="6">2.1.2.2</ecNumber>
    </recommendedName>
    <alternativeName>
        <fullName evidence="6">5'-phosphoribosylglycinamide transformylase</fullName>
    </alternativeName>
    <alternativeName>
        <fullName evidence="6">GAR transformylase</fullName>
        <shortName evidence="6">GART</shortName>
    </alternativeName>
</protein>
<dbReference type="InterPro" id="IPR004607">
    <property type="entry name" value="GART"/>
</dbReference>
<feature type="binding site" evidence="6">
    <location>
        <begin position="12"/>
        <end position="14"/>
    </location>
    <ligand>
        <name>N(1)-(5-phospho-beta-D-ribosyl)glycinamide</name>
        <dbReference type="ChEBI" id="CHEBI:143788"/>
    </ligand>
</feature>
<dbReference type="EMBL" id="BOQT01000024">
    <property type="protein sequence ID" value="GIN23034.1"/>
    <property type="molecule type" value="Genomic_DNA"/>
</dbReference>
<evidence type="ECO:0000259" key="7">
    <source>
        <dbReference type="Pfam" id="PF00551"/>
    </source>
</evidence>
<feature type="binding site" evidence="6">
    <location>
        <begin position="90"/>
        <end position="93"/>
    </location>
    <ligand>
        <name>(6R)-10-formyltetrahydrofolate</name>
        <dbReference type="ChEBI" id="CHEBI:195366"/>
    </ligand>
</feature>
<dbReference type="PROSITE" id="PS00373">
    <property type="entry name" value="GART"/>
    <property type="match status" value="1"/>
</dbReference>
<keyword evidence="3 6" id="KW-0658">Purine biosynthesis</keyword>
<keyword evidence="2 6" id="KW-0808">Transferase</keyword>
<evidence type="ECO:0000256" key="4">
    <source>
        <dbReference type="ARBA" id="ARBA00038440"/>
    </source>
</evidence>
<evidence type="ECO:0000256" key="1">
    <source>
        <dbReference type="ARBA" id="ARBA00005054"/>
    </source>
</evidence>
<dbReference type="EC" id="2.1.2.2" evidence="6"/>
<comment type="caution">
    <text evidence="8">The sequence shown here is derived from an EMBL/GenBank/DDBJ whole genome shotgun (WGS) entry which is preliminary data.</text>
</comment>
<dbReference type="InterPro" id="IPR002376">
    <property type="entry name" value="Formyl_transf_N"/>
</dbReference>
<dbReference type="NCBIfam" id="TIGR00639">
    <property type="entry name" value="PurN"/>
    <property type="match status" value="1"/>
</dbReference>
<proteinExistence type="inferred from homology"/>
<dbReference type="InterPro" id="IPR036477">
    <property type="entry name" value="Formyl_transf_N_sf"/>
</dbReference>
<feature type="binding site" evidence="6">
    <location>
        <position position="107"/>
    </location>
    <ligand>
        <name>(6R)-10-formyltetrahydrofolate</name>
        <dbReference type="ChEBI" id="CHEBI:195366"/>
    </ligand>
</feature>
<keyword evidence="9" id="KW-1185">Reference proteome</keyword>
<evidence type="ECO:0000256" key="5">
    <source>
        <dbReference type="ARBA" id="ARBA00047664"/>
    </source>
</evidence>
<feature type="binding site" evidence="6">
    <location>
        <position position="65"/>
    </location>
    <ligand>
        <name>(6R)-10-formyltetrahydrofolate</name>
        <dbReference type="ChEBI" id="CHEBI:195366"/>
    </ligand>
</feature>
<name>A0ABQ4KBD2_9BACI</name>
<evidence type="ECO:0000313" key="9">
    <source>
        <dbReference type="Proteomes" id="UP000680279"/>
    </source>
</evidence>
<dbReference type="InterPro" id="IPR001555">
    <property type="entry name" value="GART_AS"/>
</dbReference>
<comment type="pathway">
    <text evidence="1 6">Purine metabolism; IMP biosynthesis via de novo pathway; N(2)-formyl-N(1)-(5-phospho-D-ribosyl)glycinamide from N(1)-(5-phospho-D-ribosyl)glycinamide (10-formyl THF route): step 1/1.</text>
</comment>
<comment type="similarity">
    <text evidence="4 6">Belongs to the GART family.</text>
</comment>
<dbReference type="Pfam" id="PF00551">
    <property type="entry name" value="Formyl_trans_N"/>
    <property type="match status" value="1"/>
</dbReference>
<comment type="catalytic activity">
    <reaction evidence="5 6">
        <text>N(1)-(5-phospho-beta-D-ribosyl)glycinamide + (6R)-10-formyltetrahydrofolate = N(2)-formyl-N(1)-(5-phospho-beta-D-ribosyl)glycinamide + (6S)-5,6,7,8-tetrahydrofolate + H(+)</text>
        <dbReference type="Rhea" id="RHEA:15053"/>
        <dbReference type="ChEBI" id="CHEBI:15378"/>
        <dbReference type="ChEBI" id="CHEBI:57453"/>
        <dbReference type="ChEBI" id="CHEBI:143788"/>
        <dbReference type="ChEBI" id="CHEBI:147286"/>
        <dbReference type="ChEBI" id="CHEBI:195366"/>
        <dbReference type="EC" id="2.1.2.2"/>
    </reaction>
</comment>
<comment type="function">
    <text evidence="6">Catalyzes the transfer of a formyl group from 10-formyltetrahydrofolate to 5-phospho-ribosyl-glycinamide (GAR), producing 5-phospho-ribosyl-N-formylglycinamide (FGAR) and tetrahydrofolate.</text>
</comment>
<organism evidence="8 9">
    <name type="scientific">Siminovitchia fordii</name>
    <dbReference type="NCBI Taxonomy" id="254759"/>
    <lineage>
        <taxon>Bacteria</taxon>
        <taxon>Bacillati</taxon>
        <taxon>Bacillota</taxon>
        <taxon>Bacilli</taxon>
        <taxon>Bacillales</taxon>
        <taxon>Bacillaceae</taxon>
        <taxon>Siminovitchia</taxon>
    </lineage>
</organism>
<evidence type="ECO:0000256" key="6">
    <source>
        <dbReference type="HAMAP-Rule" id="MF_01930"/>
    </source>
</evidence>
<reference evidence="8 9" key="1">
    <citation type="submission" date="2021-03" db="EMBL/GenBank/DDBJ databases">
        <title>Antimicrobial resistance genes in bacteria isolated from Japanese honey, and their potential for conferring macrolide and lincosamide resistance in the American foulbrood pathogen Paenibacillus larvae.</title>
        <authorList>
            <person name="Okamoto M."/>
            <person name="Kumagai M."/>
            <person name="Kanamori H."/>
            <person name="Takamatsu D."/>
        </authorList>
    </citation>
    <scope>NUCLEOTIDE SEQUENCE [LARGE SCALE GENOMIC DNA]</scope>
    <source>
        <strain evidence="8 9">J1TS3</strain>
    </source>
</reference>
<evidence type="ECO:0000256" key="3">
    <source>
        <dbReference type="ARBA" id="ARBA00022755"/>
    </source>
</evidence>
<dbReference type="Gene3D" id="3.40.50.170">
    <property type="entry name" value="Formyl transferase, N-terminal domain"/>
    <property type="match status" value="1"/>
</dbReference>
<dbReference type="RefSeq" id="WP_018708960.1">
    <property type="nucleotide sequence ID" value="NZ_BOQT01000024.1"/>
</dbReference>
<feature type="domain" description="Formyl transferase N-terminal" evidence="7">
    <location>
        <begin position="2"/>
        <end position="182"/>
    </location>
</feature>
<feature type="site" description="Raises pKa of active site His" evidence="6">
    <location>
        <position position="145"/>
    </location>
</feature>
<dbReference type="PANTHER" id="PTHR43369:SF2">
    <property type="entry name" value="PHOSPHORIBOSYLGLYCINAMIDE FORMYLTRANSFERASE"/>
    <property type="match status" value="1"/>
</dbReference>
<dbReference type="Proteomes" id="UP000680279">
    <property type="component" value="Unassembled WGS sequence"/>
</dbReference>
<evidence type="ECO:0000313" key="8">
    <source>
        <dbReference type="EMBL" id="GIN23034.1"/>
    </source>
</evidence>
<dbReference type="HAMAP" id="MF_01930">
    <property type="entry name" value="PurN"/>
    <property type="match status" value="1"/>
</dbReference>
<evidence type="ECO:0000256" key="2">
    <source>
        <dbReference type="ARBA" id="ARBA00022679"/>
    </source>
</evidence>
<accession>A0ABQ4KBD2</accession>
<dbReference type="PANTHER" id="PTHR43369">
    <property type="entry name" value="PHOSPHORIBOSYLGLYCINAMIDE FORMYLTRANSFERASE"/>
    <property type="match status" value="1"/>
</dbReference>
<sequence length="197" mass="21835">MKKIAVFASGNGSNFQAIYEAVESGTLRAEIKMLVCDKPGAFVVERARKAGVPVLEFCPKQYESKMEFETMLHEELQKKDVEYIVLAGYMRLIGSVLLENYPEKIINIHPSLLPAFPGMDAIGQAVASGAKVTGVTIHYVDEGMDTGPIIAQKALEIQDGATIEEIAQEVHEIEHEFYPETLDKLFEGKRKMEGAEE</sequence>
<feature type="active site" description="Proton donor" evidence="6">
    <location>
        <position position="109"/>
    </location>
</feature>
<dbReference type="CDD" id="cd08645">
    <property type="entry name" value="FMT_core_GART"/>
    <property type="match status" value="1"/>
</dbReference>
<gene>
    <name evidence="6 8" type="primary">purN</name>
    <name evidence="8" type="ORF">J1TS3_41680</name>
</gene>